<proteinExistence type="predicted"/>
<dbReference type="Proteomes" id="UP000634136">
    <property type="component" value="Unassembled WGS sequence"/>
</dbReference>
<dbReference type="AlphaFoldDB" id="A0A834SU68"/>
<evidence type="ECO:0000313" key="1">
    <source>
        <dbReference type="EMBL" id="KAF7810400.1"/>
    </source>
</evidence>
<gene>
    <name evidence="1" type="ORF">G2W53_037143</name>
</gene>
<sequence>MKIQIDGLKQNTDIYIYINTILCKMEEMKYRYRNKNGSDGQLLCLFNKANQYTPSNPGIYREERNNVASNMLPGFKFSARVLPSPTCTTGGSAAARTVGSHHRDYQHRLLPAVSSLVVADDRSFFARDFSPSSALFRDCFCLFLLGSLPRLLVLSSLQGVKNILQ</sequence>
<evidence type="ECO:0000313" key="2">
    <source>
        <dbReference type="Proteomes" id="UP000634136"/>
    </source>
</evidence>
<reference evidence="1" key="1">
    <citation type="submission" date="2020-09" db="EMBL/GenBank/DDBJ databases">
        <title>Genome-Enabled Discovery of Anthraquinone Biosynthesis in Senna tora.</title>
        <authorList>
            <person name="Kang S.-H."/>
            <person name="Pandey R.P."/>
            <person name="Lee C.-M."/>
            <person name="Sim J.-S."/>
            <person name="Jeong J.-T."/>
            <person name="Choi B.-S."/>
            <person name="Jung M."/>
            <person name="Ginzburg D."/>
            <person name="Zhao K."/>
            <person name="Won S.Y."/>
            <person name="Oh T.-J."/>
            <person name="Yu Y."/>
            <person name="Kim N.-H."/>
            <person name="Lee O.R."/>
            <person name="Lee T.-H."/>
            <person name="Bashyal P."/>
            <person name="Kim T.-S."/>
            <person name="Lee W.-H."/>
            <person name="Kawkins C."/>
            <person name="Kim C.-K."/>
            <person name="Kim J.S."/>
            <person name="Ahn B.O."/>
            <person name="Rhee S.Y."/>
            <person name="Sohng J.K."/>
        </authorList>
    </citation>
    <scope>NUCLEOTIDE SEQUENCE</scope>
    <source>
        <tissue evidence="1">Leaf</tissue>
    </source>
</reference>
<accession>A0A834SU68</accession>
<keyword evidence="2" id="KW-1185">Reference proteome</keyword>
<organism evidence="1 2">
    <name type="scientific">Senna tora</name>
    <dbReference type="NCBI Taxonomy" id="362788"/>
    <lineage>
        <taxon>Eukaryota</taxon>
        <taxon>Viridiplantae</taxon>
        <taxon>Streptophyta</taxon>
        <taxon>Embryophyta</taxon>
        <taxon>Tracheophyta</taxon>
        <taxon>Spermatophyta</taxon>
        <taxon>Magnoliopsida</taxon>
        <taxon>eudicotyledons</taxon>
        <taxon>Gunneridae</taxon>
        <taxon>Pentapetalae</taxon>
        <taxon>rosids</taxon>
        <taxon>fabids</taxon>
        <taxon>Fabales</taxon>
        <taxon>Fabaceae</taxon>
        <taxon>Caesalpinioideae</taxon>
        <taxon>Cassia clade</taxon>
        <taxon>Senna</taxon>
    </lineage>
</organism>
<protein>
    <submittedName>
        <fullName evidence="1">Uncharacterized protein</fullName>
    </submittedName>
</protein>
<name>A0A834SU68_9FABA</name>
<comment type="caution">
    <text evidence="1">The sequence shown here is derived from an EMBL/GenBank/DDBJ whole genome shotgun (WGS) entry which is preliminary data.</text>
</comment>
<dbReference type="EMBL" id="JAAIUW010000011">
    <property type="protein sequence ID" value="KAF7810400.1"/>
    <property type="molecule type" value="Genomic_DNA"/>
</dbReference>